<evidence type="ECO:0000256" key="4">
    <source>
        <dbReference type="ARBA" id="ARBA00022837"/>
    </source>
</evidence>
<evidence type="ECO:0000313" key="10">
    <source>
        <dbReference type="EMBL" id="KAK3610588.1"/>
    </source>
</evidence>
<proteinExistence type="predicted"/>
<protein>
    <recommendedName>
        <fullName evidence="9">Cadherin domain-containing protein</fullName>
    </recommendedName>
</protein>
<dbReference type="Gene3D" id="2.60.40.60">
    <property type="entry name" value="Cadherins"/>
    <property type="match status" value="2"/>
</dbReference>
<feature type="domain" description="Cadherin" evidence="9">
    <location>
        <begin position="1"/>
        <end position="57"/>
    </location>
</feature>
<keyword evidence="2" id="KW-0812">Transmembrane</keyword>
<dbReference type="GO" id="GO:0005911">
    <property type="term" value="C:cell-cell junction"/>
    <property type="evidence" value="ECO:0007669"/>
    <property type="project" value="TreeGrafter"/>
</dbReference>
<keyword evidence="6" id="KW-1133">Transmembrane helix</keyword>
<evidence type="ECO:0000256" key="5">
    <source>
        <dbReference type="ARBA" id="ARBA00022889"/>
    </source>
</evidence>
<accession>A0AAE0WCT9</accession>
<dbReference type="GO" id="GO:0007156">
    <property type="term" value="P:homophilic cell adhesion via plasma membrane adhesion molecules"/>
    <property type="evidence" value="ECO:0007669"/>
    <property type="project" value="InterPro"/>
</dbReference>
<dbReference type="PRINTS" id="PR00205">
    <property type="entry name" value="CADHERIN"/>
</dbReference>
<evidence type="ECO:0000259" key="9">
    <source>
        <dbReference type="PROSITE" id="PS50268"/>
    </source>
</evidence>
<gene>
    <name evidence="10" type="ORF">CHS0354_009036</name>
</gene>
<evidence type="ECO:0000313" key="11">
    <source>
        <dbReference type="Proteomes" id="UP001195483"/>
    </source>
</evidence>
<dbReference type="Proteomes" id="UP001195483">
    <property type="component" value="Unassembled WGS sequence"/>
</dbReference>
<dbReference type="InterPro" id="IPR020894">
    <property type="entry name" value="Cadherin_CS"/>
</dbReference>
<dbReference type="PROSITE" id="PS00232">
    <property type="entry name" value="CADHERIN_1"/>
    <property type="match status" value="1"/>
</dbReference>
<dbReference type="CDD" id="cd11304">
    <property type="entry name" value="Cadherin_repeat"/>
    <property type="match status" value="2"/>
</dbReference>
<evidence type="ECO:0000256" key="1">
    <source>
        <dbReference type="ARBA" id="ARBA00004370"/>
    </source>
</evidence>
<dbReference type="AlphaFoldDB" id="A0AAE0WCT9"/>
<feature type="non-terminal residue" evidence="10">
    <location>
        <position position="171"/>
    </location>
</feature>
<evidence type="ECO:0000256" key="3">
    <source>
        <dbReference type="ARBA" id="ARBA00022737"/>
    </source>
</evidence>
<dbReference type="InterPro" id="IPR002126">
    <property type="entry name" value="Cadherin-like_dom"/>
</dbReference>
<reference evidence="10" key="3">
    <citation type="submission" date="2023-05" db="EMBL/GenBank/DDBJ databases">
        <authorList>
            <person name="Smith C.H."/>
        </authorList>
    </citation>
    <scope>NUCLEOTIDE SEQUENCE</scope>
    <source>
        <strain evidence="10">CHS0354</strain>
        <tissue evidence="10">Mantle</tissue>
    </source>
</reference>
<keyword evidence="5" id="KW-0130">Cell adhesion</keyword>
<keyword evidence="4 8" id="KW-0106">Calcium</keyword>
<dbReference type="PANTHER" id="PTHR24025">
    <property type="entry name" value="DESMOGLEIN FAMILY MEMBER"/>
    <property type="match status" value="1"/>
</dbReference>
<feature type="domain" description="Cadherin" evidence="9">
    <location>
        <begin position="58"/>
        <end position="160"/>
    </location>
</feature>
<dbReference type="EMBL" id="JAEAOA010000587">
    <property type="protein sequence ID" value="KAK3610588.1"/>
    <property type="molecule type" value="Genomic_DNA"/>
</dbReference>
<keyword evidence="11" id="KW-1185">Reference proteome</keyword>
<sequence length="171" mass="19277">MDPTTAKVYLRKMLDYELETVYTIKLQISDKGYPIQRTSTTLLNINVKDVNDNSPKCEDTYLTETIQETKRQDTVIKYMKCSDADAGNNGKLSYEIVQGDYAKFSIQAGYVLLRREIDADTEPTVWPLKIQVSDRGDSRNSILVDLIIYVEGVDDNAPVWVSSSQGGNYSA</sequence>
<evidence type="ECO:0000256" key="6">
    <source>
        <dbReference type="ARBA" id="ARBA00022989"/>
    </source>
</evidence>
<dbReference type="PANTHER" id="PTHR24025:SF23">
    <property type="entry name" value="NEURAL-CADHERIN"/>
    <property type="match status" value="1"/>
</dbReference>
<name>A0AAE0WCT9_9BIVA</name>
<dbReference type="Pfam" id="PF00028">
    <property type="entry name" value="Cadherin"/>
    <property type="match status" value="1"/>
</dbReference>
<dbReference type="InterPro" id="IPR050971">
    <property type="entry name" value="Cadherin-domain_protein"/>
</dbReference>
<dbReference type="SUPFAM" id="SSF49313">
    <property type="entry name" value="Cadherin-like"/>
    <property type="match status" value="2"/>
</dbReference>
<dbReference type="PROSITE" id="PS50268">
    <property type="entry name" value="CADHERIN_2"/>
    <property type="match status" value="2"/>
</dbReference>
<organism evidence="10 11">
    <name type="scientific">Potamilus streckersoni</name>
    <dbReference type="NCBI Taxonomy" id="2493646"/>
    <lineage>
        <taxon>Eukaryota</taxon>
        <taxon>Metazoa</taxon>
        <taxon>Spiralia</taxon>
        <taxon>Lophotrochozoa</taxon>
        <taxon>Mollusca</taxon>
        <taxon>Bivalvia</taxon>
        <taxon>Autobranchia</taxon>
        <taxon>Heteroconchia</taxon>
        <taxon>Palaeoheterodonta</taxon>
        <taxon>Unionida</taxon>
        <taxon>Unionoidea</taxon>
        <taxon>Unionidae</taxon>
        <taxon>Ambleminae</taxon>
        <taxon>Lampsilini</taxon>
        <taxon>Potamilus</taxon>
    </lineage>
</organism>
<reference evidence="10" key="1">
    <citation type="journal article" date="2021" name="Genome Biol. Evol.">
        <title>A High-Quality Reference Genome for a Parasitic Bivalve with Doubly Uniparental Inheritance (Bivalvia: Unionida).</title>
        <authorList>
            <person name="Smith C.H."/>
        </authorList>
    </citation>
    <scope>NUCLEOTIDE SEQUENCE</scope>
    <source>
        <strain evidence="10">CHS0354</strain>
    </source>
</reference>
<evidence type="ECO:0000256" key="2">
    <source>
        <dbReference type="ARBA" id="ARBA00022692"/>
    </source>
</evidence>
<dbReference type="GO" id="GO:0005886">
    <property type="term" value="C:plasma membrane"/>
    <property type="evidence" value="ECO:0007669"/>
    <property type="project" value="InterPro"/>
</dbReference>
<dbReference type="InterPro" id="IPR015919">
    <property type="entry name" value="Cadherin-like_sf"/>
</dbReference>
<dbReference type="GO" id="GO:0005509">
    <property type="term" value="F:calcium ion binding"/>
    <property type="evidence" value="ECO:0007669"/>
    <property type="project" value="UniProtKB-UniRule"/>
</dbReference>
<reference evidence="10" key="2">
    <citation type="journal article" date="2021" name="Genome Biol. Evol.">
        <title>Developing a high-quality reference genome for a parasitic bivalve with doubly uniparental inheritance (Bivalvia: Unionida).</title>
        <authorList>
            <person name="Smith C.H."/>
        </authorList>
    </citation>
    <scope>NUCLEOTIDE SEQUENCE</scope>
    <source>
        <strain evidence="10">CHS0354</strain>
        <tissue evidence="10">Mantle</tissue>
    </source>
</reference>
<comment type="caution">
    <text evidence="10">The sequence shown here is derived from an EMBL/GenBank/DDBJ whole genome shotgun (WGS) entry which is preliminary data.</text>
</comment>
<dbReference type="SMART" id="SM00112">
    <property type="entry name" value="CA"/>
    <property type="match status" value="2"/>
</dbReference>
<evidence type="ECO:0000256" key="7">
    <source>
        <dbReference type="ARBA" id="ARBA00023136"/>
    </source>
</evidence>
<comment type="subcellular location">
    <subcellularLocation>
        <location evidence="1">Membrane</location>
    </subcellularLocation>
</comment>
<evidence type="ECO:0000256" key="8">
    <source>
        <dbReference type="PROSITE-ProRule" id="PRU00043"/>
    </source>
</evidence>
<keyword evidence="3" id="KW-0677">Repeat</keyword>
<keyword evidence="7" id="KW-0472">Membrane</keyword>